<dbReference type="Gene3D" id="2.30.42.10">
    <property type="match status" value="1"/>
</dbReference>
<feature type="compositionally biased region" description="Low complexity" evidence="1">
    <location>
        <begin position="1064"/>
        <end position="1076"/>
    </location>
</feature>
<feature type="compositionally biased region" description="Polar residues" evidence="1">
    <location>
        <begin position="1052"/>
        <end position="1063"/>
    </location>
</feature>
<feature type="compositionally biased region" description="Basic and acidic residues" evidence="1">
    <location>
        <begin position="368"/>
        <end position="377"/>
    </location>
</feature>
<dbReference type="OrthoDB" id="42382at2759"/>
<feature type="compositionally biased region" description="Polar residues" evidence="1">
    <location>
        <begin position="943"/>
        <end position="953"/>
    </location>
</feature>
<evidence type="ECO:0000313" key="3">
    <source>
        <dbReference type="Proteomes" id="UP000694843"/>
    </source>
</evidence>
<dbReference type="GeneID" id="125177658"/>
<dbReference type="CDD" id="cd00136">
    <property type="entry name" value="PDZ_canonical"/>
    <property type="match status" value="1"/>
</dbReference>
<feature type="region of interest" description="Disordered" evidence="1">
    <location>
        <begin position="1292"/>
        <end position="1316"/>
    </location>
</feature>
<feature type="region of interest" description="Disordered" evidence="1">
    <location>
        <begin position="1589"/>
        <end position="1611"/>
    </location>
</feature>
<feature type="region of interest" description="Disordered" evidence="1">
    <location>
        <begin position="934"/>
        <end position="1009"/>
    </location>
</feature>
<evidence type="ECO:0000313" key="4">
    <source>
        <dbReference type="RefSeq" id="XP_047735775.1"/>
    </source>
</evidence>
<feature type="region of interest" description="Disordered" evidence="1">
    <location>
        <begin position="592"/>
        <end position="612"/>
    </location>
</feature>
<dbReference type="PROSITE" id="PS50106">
    <property type="entry name" value="PDZ"/>
    <property type="match status" value="1"/>
</dbReference>
<feature type="region of interest" description="Disordered" evidence="1">
    <location>
        <begin position="487"/>
        <end position="511"/>
    </location>
</feature>
<feature type="compositionally biased region" description="Polar residues" evidence="1">
    <location>
        <begin position="599"/>
        <end position="609"/>
    </location>
</feature>
<dbReference type="RefSeq" id="XP_047735775.1">
    <property type="nucleotide sequence ID" value="XM_047879819.1"/>
</dbReference>
<gene>
    <name evidence="4" type="primary">LOC125177658</name>
</gene>
<accession>A0A979FHK6</accession>
<feature type="compositionally biased region" description="Basic and acidic residues" evidence="1">
    <location>
        <begin position="1000"/>
        <end position="1009"/>
    </location>
</feature>
<protein>
    <submittedName>
        <fullName evidence="4">Uncharacterized protein LOC125177658</fullName>
    </submittedName>
</protein>
<dbReference type="KEGG" id="hazt:125177658"/>
<dbReference type="InterPro" id="IPR001478">
    <property type="entry name" value="PDZ"/>
</dbReference>
<dbReference type="InterPro" id="IPR036034">
    <property type="entry name" value="PDZ_sf"/>
</dbReference>
<name>A0A979FHK6_HYAAZ</name>
<dbReference type="SUPFAM" id="SSF50156">
    <property type="entry name" value="PDZ domain-like"/>
    <property type="match status" value="1"/>
</dbReference>
<dbReference type="Pfam" id="PF00595">
    <property type="entry name" value="PDZ"/>
    <property type="match status" value="1"/>
</dbReference>
<dbReference type="Proteomes" id="UP000694843">
    <property type="component" value="Unplaced"/>
</dbReference>
<feature type="region of interest" description="Disordered" evidence="1">
    <location>
        <begin position="349"/>
        <end position="383"/>
    </location>
</feature>
<organism evidence="3 4">
    <name type="scientific">Hyalella azteca</name>
    <name type="common">Amphipod</name>
    <dbReference type="NCBI Taxonomy" id="294128"/>
    <lineage>
        <taxon>Eukaryota</taxon>
        <taxon>Metazoa</taxon>
        <taxon>Ecdysozoa</taxon>
        <taxon>Arthropoda</taxon>
        <taxon>Crustacea</taxon>
        <taxon>Multicrustacea</taxon>
        <taxon>Malacostraca</taxon>
        <taxon>Eumalacostraca</taxon>
        <taxon>Peracarida</taxon>
        <taxon>Amphipoda</taxon>
        <taxon>Senticaudata</taxon>
        <taxon>Talitrida</taxon>
        <taxon>Talitroidea</taxon>
        <taxon>Hyalellidae</taxon>
        <taxon>Hyalella</taxon>
    </lineage>
</organism>
<proteinExistence type="predicted"/>
<reference evidence="4" key="1">
    <citation type="submission" date="2025-08" db="UniProtKB">
        <authorList>
            <consortium name="RefSeq"/>
        </authorList>
    </citation>
    <scope>IDENTIFICATION</scope>
    <source>
        <tissue evidence="4">Whole organism</tissue>
    </source>
</reference>
<feature type="region of interest" description="Disordered" evidence="1">
    <location>
        <begin position="1222"/>
        <end position="1244"/>
    </location>
</feature>
<sequence length="1626" mass="178541">MCDEIVEYTTTTSTTVSGLESVQEAVLTSTMSVKYQLPLASLQPVTSTVFRRDSGSQSLPYQSEALARSHSSNLSHSTENVYDTNNRATAFNSTSRIKFNPDDPNQGFPKPPDFVTVVSVGGTNQNEVSHNILLAGSSHANEDCIDGRRLVSQSFHPSMKLSKEDDFHHQGTNRKLNFAPTHSGENNSGERYEKSHTDECYSPNHSSSSNRREDSNCEKIISFSESEQPSFARIVPRNICEKVVVLRLPGEKLGLGLKFDGGWGCRDLVRRLFIESIALDSPGYRASLPWGQLCPGDQILNIEGVPVSSMTRLQCVTALRDSHVRVTIGVLRGDGVVPLLEDGPSSVNCGQGDRIGLPPPPLPPRHFSSRDPGRPPKDVSSFNHSAKTEPIQYFVPDNPAPPLPPAACVYMDLLVEEEERRKRCGSESDETGSSVSTVIDRLSLTSSTNVSRNSSFNASADNRYNQIDLTSALSQFEMLEQEFECDTMPRSSGHNSAVNETYPNATSSKQRRHLVRSFSLSPGTYKDHFNKIQRKKDELSRTSKPAIKSLSFSLKRRPFSWTPLINSNSAHKLNSNGSADFCCESSALKNNCDEETKNENPSGTGNPTYNELDCMSEESTSVESTIKISSGERSCSPPPAAEIVDDEETFRRNVPCDSSPKNDLNDRTSELGFRRKLVFTSSHKNNHTPDSFESASPTQVFISNDDSLENEPISTKLECNRVEGPEIPNHQINVLSFSSSEFSLSPHIAEQVQIETPASICYDFEQASLSSSDAAGAVTVQNMIADSPLDNGSQVFSPITVNNLHLHSSSANNKVCQLTTESHCDSSEKSIVEAQRFEMEHNSSGYHTENSELVETTSTEVCTDFVPDLSTTTSLLISSPRVNNESHLSRKGCRISDRFREIADDFYRSIDELNKTNEEEKIELKSRRDLEFKARKPPHLNVHESQTSMTTLKSDAREDEHKMCQNTREDASAAHDTQEKNTNSSSSSSLAKPTFSIDPSKTKSADADHLKLPSNVLKYEATIQSVAPKSKSPRKSENSGSGDGVSVDLHTTDTASNISNSDPSSNHTESHASSSTLNAPVLTIDGKLVAAAENGYVAVECLSSQVLSTDKIVKLDEQCSTSVECSTSQTETISPNQSLNSLERSPPTLRLSQVTRSTRIREDLCDLIRRDLERLRKDLDLPEGFELQVEEDEEVERIMECDSTEEADRIVAAFRSNNDRFRLQPQSLPADASERLSSPEESMASLPALPTENKCLASSKCQKLGPNGLTRRNSSLTNKDFLQLNSISSFSSSKLPNASSSSYHSNTSSIFSSSHSSPASVDIVQRLPRESLPMMHSPRDQYNSEEEWSYEYYQERPCGTIEEESASEDGKSDAPNVLLNAMRSLCRSRTIPKDIIVSPPTPEPESTSTENLLAIDLVANIEEQNKTSNFDLSTQVGRHTSESDKGAKIDIRPAFVSSSEAFYAKAPSKEITQLPCTTVDFDSSAPSSGDCSSTDTLLVKNNIEIGDNCDLMNKQSIYVETNSSAGAKEQVLSKTDVSGELKINERKTMLPSALINASNETTAANLLVNDDEVYLGSVASKRSLIDTRSQCTVGPGSNRRRPPCRIGSRRTSLQSSHSSVLVAVVE</sequence>
<feature type="region of interest" description="Disordered" evidence="1">
    <location>
        <begin position="161"/>
        <end position="213"/>
    </location>
</feature>
<feature type="domain" description="PDZ" evidence="2">
    <location>
        <begin position="242"/>
        <end position="334"/>
    </location>
</feature>
<feature type="compositionally biased region" description="Basic and acidic residues" evidence="1">
    <location>
        <begin position="188"/>
        <end position="199"/>
    </location>
</feature>
<evidence type="ECO:0000259" key="2">
    <source>
        <dbReference type="PROSITE" id="PS50106"/>
    </source>
</evidence>
<feature type="compositionally biased region" description="Basic and acidic residues" evidence="1">
    <location>
        <begin position="954"/>
        <end position="979"/>
    </location>
</feature>
<keyword evidence="3" id="KW-1185">Reference proteome</keyword>
<dbReference type="SMART" id="SM00228">
    <property type="entry name" value="PDZ"/>
    <property type="match status" value="1"/>
</dbReference>
<evidence type="ECO:0000256" key="1">
    <source>
        <dbReference type="SAM" id="MobiDB-lite"/>
    </source>
</evidence>
<feature type="compositionally biased region" description="Polar residues" evidence="1">
    <location>
        <begin position="489"/>
        <end position="508"/>
    </location>
</feature>
<feature type="region of interest" description="Disordered" evidence="1">
    <location>
        <begin position="1024"/>
        <end position="1076"/>
    </location>
</feature>